<dbReference type="RefSeq" id="WP_064304070.1">
    <property type="nucleotide sequence ID" value="NZ_LUCV01000040.1"/>
</dbReference>
<accession>A0A177SCM3</accession>
<name>A0A177SCM3_PSEPU</name>
<dbReference type="EMBL" id="LUCV01000040">
    <property type="protein sequence ID" value="OAI86208.1"/>
    <property type="molecule type" value="Genomic_DNA"/>
</dbReference>
<proteinExistence type="predicted"/>
<dbReference type="Proteomes" id="UP000077752">
    <property type="component" value="Unassembled WGS sequence"/>
</dbReference>
<evidence type="ECO:0000313" key="1">
    <source>
        <dbReference type="EMBL" id="OAI86208.1"/>
    </source>
</evidence>
<sequence>MRIWLADGVEQIGLCEQAEFPAIARDGGNLSWQRRVDLGDAWQAEAFVQFHLRDRLLELRAMLARQTLLIHRLSDEQVLHQVANELQFGNLRADRYAWRAQVITHAAEDVTVVAAPAPPAPQPERVEAVVPVAVAKEVPVTSPAQAEAQDTLAAMLEQAAQEAAPFCEACELAKAQPAAALAAVEPTAAEQVQDAQAQVLEQAAQQAMPFCEICEQAKAQAPAVADPVQQPIEAVQDAQAAVLEQAAERGTPFCEICEGKR</sequence>
<reference evidence="1 2" key="1">
    <citation type="submission" date="2016-03" db="EMBL/GenBank/DDBJ databases">
        <title>Draft Genome Assembly of Pseudomonas putida strain CBF10-2.</title>
        <authorList>
            <person name="Iyer R.S."/>
            <person name="Damania A."/>
        </authorList>
    </citation>
    <scope>NUCLEOTIDE SEQUENCE [LARGE SCALE GENOMIC DNA]</scope>
    <source>
        <strain evidence="1 2">CBF10-2</strain>
    </source>
</reference>
<dbReference type="AlphaFoldDB" id="A0A177SCM3"/>
<gene>
    <name evidence="1" type="ORF">AYO28_00515</name>
</gene>
<protein>
    <submittedName>
        <fullName evidence="1">Uncharacterized protein</fullName>
    </submittedName>
</protein>
<organism evidence="1 2">
    <name type="scientific">Pseudomonas putida</name>
    <name type="common">Arthrobacter siderocapsulatus</name>
    <dbReference type="NCBI Taxonomy" id="303"/>
    <lineage>
        <taxon>Bacteria</taxon>
        <taxon>Pseudomonadati</taxon>
        <taxon>Pseudomonadota</taxon>
        <taxon>Gammaproteobacteria</taxon>
        <taxon>Pseudomonadales</taxon>
        <taxon>Pseudomonadaceae</taxon>
        <taxon>Pseudomonas</taxon>
    </lineage>
</organism>
<comment type="caution">
    <text evidence="1">The sequence shown here is derived from an EMBL/GenBank/DDBJ whole genome shotgun (WGS) entry which is preliminary data.</text>
</comment>
<evidence type="ECO:0000313" key="2">
    <source>
        <dbReference type="Proteomes" id="UP000077752"/>
    </source>
</evidence>